<sequence length="297" mass="31808">MNHIRSRACAALILTLAAPLAPAMTAVERQVDAASAPHTALGRAARPVTVHYVHRKDEYANSPHFRSLRETFKHAVAVCVEANRRLGRPAHPPAAFPDQILRVHNFDYSAPNRNIVYSVSYGVQMAEDCSLYEIERRSAVLSSTKGECRIDLVDKKAEGECDARGHANAAPRPRSPTRAQYDATTAALAADPRLTERMNAVRQLTGLAPGAAAAAERLTIAGHVCEVVQPTPGGAGACVSKEGSFIPAAGTEGVVLMEIFGPEKIKAVDVKFDMPVDPAIFTPYLSGGYTITSGRDQ</sequence>
<feature type="chain" id="PRO_5046428430" description="Secreted protein" evidence="1">
    <location>
        <begin position="24"/>
        <end position="297"/>
    </location>
</feature>
<accession>A0ABT1ZMF0</accession>
<name>A0ABT1ZMF0_9BURK</name>
<dbReference type="Proteomes" id="UP001204151">
    <property type="component" value="Unassembled WGS sequence"/>
</dbReference>
<keyword evidence="3" id="KW-1185">Reference proteome</keyword>
<evidence type="ECO:0000313" key="2">
    <source>
        <dbReference type="EMBL" id="MCS0581084.1"/>
    </source>
</evidence>
<organism evidence="2 3">
    <name type="scientific">Massilia pinisoli</name>
    <dbReference type="NCBI Taxonomy" id="1772194"/>
    <lineage>
        <taxon>Bacteria</taxon>
        <taxon>Pseudomonadati</taxon>
        <taxon>Pseudomonadota</taxon>
        <taxon>Betaproteobacteria</taxon>
        <taxon>Burkholderiales</taxon>
        <taxon>Oxalobacteraceae</taxon>
        <taxon>Telluria group</taxon>
        <taxon>Massilia</taxon>
    </lineage>
</organism>
<reference evidence="2 3" key="1">
    <citation type="submission" date="2022-08" db="EMBL/GenBank/DDBJ databases">
        <title>Reclassification of Massilia species as members of the genera Telluria, Duganella, Pseudoduganella, Mokoshia gen. nov. and Zemynaea gen. nov. using orthogonal and non-orthogonal genome-based approaches.</title>
        <authorList>
            <person name="Bowman J.P."/>
        </authorList>
    </citation>
    <scope>NUCLEOTIDE SEQUENCE [LARGE SCALE GENOMIC DNA]</scope>
    <source>
        <strain evidence="2 3">JCM 31316</strain>
    </source>
</reference>
<evidence type="ECO:0000313" key="3">
    <source>
        <dbReference type="Proteomes" id="UP001204151"/>
    </source>
</evidence>
<protein>
    <recommendedName>
        <fullName evidence="4">Secreted protein</fullName>
    </recommendedName>
</protein>
<dbReference type="RefSeq" id="WP_258815703.1">
    <property type="nucleotide sequence ID" value="NZ_JANUGW010000003.1"/>
</dbReference>
<evidence type="ECO:0000256" key="1">
    <source>
        <dbReference type="SAM" id="SignalP"/>
    </source>
</evidence>
<keyword evidence="1" id="KW-0732">Signal</keyword>
<dbReference type="EMBL" id="JANUGW010000003">
    <property type="protein sequence ID" value="MCS0581084.1"/>
    <property type="molecule type" value="Genomic_DNA"/>
</dbReference>
<comment type="caution">
    <text evidence="2">The sequence shown here is derived from an EMBL/GenBank/DDBJ whole genome shotgun (WGS) entry which is preliminary data.</text>
</comment>
<gene>
    <name evidence="2" type="ORF">NX784_05730</name>
</gene>
<proteinExistence type="predicted"/>
<evidence type="ECO:0008006" key="4">
    <source>
        <dbReference type="Google" id="ProtNLM"/>
    </source>
</evidence>
<feature type="signal peptide" evidence="1">
    <location>
        <begin position="1"/>
        <end position="23"/>
    </location>
</feature>